<evidence type="ECO:0000313" key="2">
    <source>
        <dbReference type="Proteomes" id="UP000625711"/>
    </source>
</evidence>
<protein>
    <submittedName>
        <fullName evidence="1">Uncharacterized protein</fullName>
    </submittedName>
</protein>
<dbReference type="Proteomes" id="UP000625711">
    <property type="component" value="Unassembled WGS sequence"/>
</dbReference>
<sequence>MRSDVPFRDYTERPIVADICPAGPGAHLLRQTPFPRRVPRRNGALSSACGMLSRYVEQKGIGEGCSVAGKR</sequence>
<proteinExistence type="predicted"/>
<organism evidence="1 2">
    <name type="scientific">Rhynchophorus ferrugineus</name>
    <name type="common">Red palm weevil</name>
    <name type="synonym">Curculio ferrugineus</name>
    <dbReference type="NCBI Taxonomy" id="354439"/>
    <lineage>
        <taxon>Eukaryota</taxon>
        <taxon>Metazoa</taxon>
        <taxon>Ecdysozoa</taxon>
        <taxon>Arthropoda</taxon>
        <taxon>Hexapoda</taxon>
        <taxon>Insecta</taxon>
        <taxon>Pterygota</taxon>
        <taxon>Neoptera</taxon>
        <taxon>Endopterygota</taxon>
        <taxon>Coleoptera</taxon>
        <taxon>Polyphaga</taxon>
        <taxon>Cucujiformia</taxon>
        <taxon>Curculionidae</taxon>
        <taxon>Dryophthorinae</taxon>
        <taxon>Rhynchophorus</taxon>
    </lineage>
</organism>
<reference evidence="1" key="1">
    <citation type="submission" date="2020-08" db="EMBL/GenBank/DDBJ databases">
        <title>Genome sequencing and assembly of the red palm weevil Rhynchophorus ferrugineus.</title>
        <authorList>
            <person name="Dias G.B."/>
            <person name="Bergman C.M."/>
            <person name="Manee M."/>
        </authorList>
    </citation>
    <scope>NUCLEOTIDE SEQUENCE</scope>
    <source>
        <strain evidence="1">AA-2017</strain>
        <tissue evidence="1">Whole larva</tissue>
    </source>
</reference>
<keyword evidence="2" id="KW-1185">Reference proteome</keyword>
<comment type="caution">
    <text evidence="1">The sequence shown here is derived from an EMBL/GenBank/DDBJ whole genome shotgun (WGS) entry which is preliminary data.</text>
</comment>
<dbReference type="AlphaFoldDB" id="A0A834I715"/>
<accession>A0A834I715</accession>
<gene>
    <name evidence="1" type="ORF">GWI33_018591</name>
</gene>
<evidence type="ECO:0000313" key="1">
    <source>
        <dbReference type="EMBL" id="KAF7268257.1"/>
    </source>
</evidence>
<name>A0A834I715_RHYFE</name>
<dbReference type="EMBL" id="JAACXV010014336">
    <property type="protein sequence ID" value="KAF7268257.1"/>
    <property type="molecule type" value="Genomic_DNA"/>
</dbReference>